<comment type="caution">
    <text evidence="2">The sequence shown here is derived from an EMBL/GenBank/DDBJ whole genome shotgun (WGS) entry which is preliminary data.</text>
</comment>
<accession>A0AAD7WFM7</accession>
<protein>
    <submittedName>
        <fullName evidence="2">Uncharacterized protein</fullName>
    </submittedName>
</protein>
<evidence type="ECO:0000313" key="2">
    <source>
        <dbReference type="EMBL" id="KAJ8394830.1"/>
    </source>
</evidence>
<dbReference type="Proteomes" id="UP001221898">
    <property type="component" value="Unassembled WGS sequence"/>
</dbReference>
<name>A0AAD7WFM7_9TELE</name>
<organism evidence="2 3">
    <name type="scientific">Aldrovandia affinis</name>
    <dbReference type="NCBI Taxonomy" id="143900"/>
    <lineage>
        <taxon>Eukaryota</taxon>
        <taxon>Metazoa</taxon>
        <taxon>Chordata</taxon>
        <taxon>Craniata</taxon>
        <taxon>Vertebrata</taxon>
        <taxon>Euteleostomi</taxon>
        <taxon>Actinopterygii</taxon>
        <taxon>Neopterygii</taxon>
        <taxon>Teleostei</taxon>
        <taxon>Notacanthiformes</taxon>
        <taxon>Halosauridae</taxon>
        <taxon>Aldrovandia</taxon>
    </lineage>
</organism>
<evidence type="ECO:0000313" key="3">
    <source>
        <dbReference type="Proteomes" id="UP001221898"/>
    </source>
</evidence>
<keyword evidence="3" id="KW-1185">Reference proteome</keyword>
<sequence length="189" mass="20227">MSEEAISGSDMELDLEEEDLEEEEEEEEEEMEDEENDGDDEDEAPASTLRSVTERVLIHSWHAGGRAGVGGRQATPGTSRLGIGSTEGRTCQKSNKHSRLVGLWQAAASGARERSFRSQGPSDAADRFDFALQLATTKQKSSWSYEGLVSASGRRVLTGATRPAPGGDLSSSPCLSDAPQPRPANTSVS</sequence>
<feature type="compositionally biased region" description="Acidic residues" evidence="1">
    <location>
        <begin position="11"/>
        <end position="44"/>
    </location>
</feature>
<proteinExistence type="predicted"/>
<feature type="region of interest" description="Disordered" evidence="1">
    <location>
        <begin position="1"/>
        <end position="96"/>
    </location>
</feature>
<gene>
    <name evidence="2" type="ORF">AAFF_G00041850</name>
</gene>
<dbReference type="AlphaFoldDB" id="A0AAD7WFM7"/>
<evidence type="ECO:0000256" key="1">
    <source>
        <dbReference type="SAM" id="MobiDB-lite"/>
    </source>
</evidence>
<dbReference type="EMBL" id="JAINUG010000122">
    <property type="protein sequence ID" value="KAJ8394830.1"/>
    <property type="molecule type" value="Genomic_DNA"/>
</dbReference>
<feature type="region of interest" description="Disordered" evidence="1">
    <location>
        <begin position="154"/>
        <end position="189"/>
    </location>
</feature>
<reference evidence="2" key="1">
    <citation type="journal article" date="2023" name="Science">
        <title>Genome structures resolve the early diversification of teleost fishes.</title>
        <authorList>
            <person name="Parey E."/>
            <person name="Louis A."/>
            <person name="Montfort J."/>
            <person name="Bouchez O."/>
            <person name="Roques C."/>
            <person name="Iampietro C."/>
            <person name="Lluch J."/>
            <person name="Castinel A."/>
            <person name="Donnadieu C."/>
            <person name="Desvignes T."/>
            <person name="Floi Bucao C."/>
            <person name="Jouanno E."/>
            <person name="Wen M."/>
            <person name="Mejri S."/>
            <person name="Dirks R."/>
            <person name="Jansen H."/>
            <person name="Henkel C."/>
            <person name="Chen W.J."/>
            <person name="Zahm M."/>
            <person name="Cabau C."/>
            <person name="Klopp C."/>
            <person name="Thompson A.W."/>
            <person name="Robinson-Rechavi M."/>
            <person name="Braasch I."/>
            <person name="Lecointre G."/>
            <person name="Bobe J."/>
            <person name="Postlethwait J.H."/>
            <person name="Berthelot C."/>
            <person name="Roest Crollius H."/>
            <person name="Guiguen Y."/>
        </authorList>
    </citation>
    <scope>NUCLEOTIDE SEQUENCE</scope>
    <source>
        <strain evidence="2">NC1722</strain>
    </source>
</reference>